<feature type="transmembrane region" description="Helical" evidence="1">
    <location>
        <begin position="20"/>
        <end position="41"/>
    </location>
</feature>
<dbReference type="EMBL" id="JAHEWX010000004">
    <property type="protein sequence ID" value="MBT1541230.1"/>
    <property type="molecule type" value="Genomic_DNA"/>
</dbReference>
<gene>
    <name evidence="2" type="ORF">KK103_05595</name>
</gene>
<keyword evidence="1" id="KW-0812">Transmembrane</keyword>
<dbReference type="RefSeq" id="WP_214562534.1">
    <property type="nucleotide sequence ID" value="NZ_JAHEWX010000004.1"/>
</dbReference>
<accession>A0A9Q2W582</accession>
<evidence type="ECO:0000256" key="1">
    <source>
        <dbReference type="SAM" id="Phobius"/>
    </source>
</evidence>
<keyword evidence="1" id="KW-1133">Transmembrane helix</keyword>
<keyword evidence="1" id="KW-0472">Membrane</keyword>
<evidence type="ECO:0000313" key="2">
    <source>
        <dbReference type="EMBL" id="MBT1541230.1"/>
    </source>
</evidence>
<organism evidence="2 3">
    <name type="scientific">Curtobacterium flaccumfaciens pv. flaccumfaciens</name>
    <dbReference type="NCBI Taxonomy" id="138532"/>
    <lineage>
        <taxon>Bacteria</taxon>
        <taxon>Bacillati</taxon>
        <taxon>Actinomycetota</taxon>
        <taxon>Actinomycetes</taxon>
        <taxon>Micrococcales</taxon>
        <taxon>Microbacteriaceae</taxon>
        <taxon>Curtobacterium</taxon>
    </lineage>
</organism>
<dbReference type="Proteomes" id="UP000709437">
    <property type="component" value="Unassembled WGS sequence"/>
</dbReference>
<sequence length="606" mass="63537">MSDAPESRRTAVHRGSRSRIVLWVVLALVLLLILAVAWVGIRAYLAKGHLERAVGDVDTLRSQLTGGDPAAVQKTAARLEDEAAAARSLTGDPVWGAAQHVPFFGENLRAVRDVSVIVDDVARNAVTPVAGAVGELGSDSFAPKNGKIDLQPIEDAQPSVAKATKTLAGARRDAEAIDVSGTLSPVTTAVGQLRNALSSASAQATTANRIVQLAPAMLGHDSDRNYVLLFQNNAELRAGGGIPGAVALLQAKDGAISLRNQASGSSFGEYDQPVLPLTADTRGLYGEITGEYMQDVTLTPRFDVSAKLAREMWKQRFGQQVDGVLAMDPVTLSYILKATGPVQLPTGDTLTADNAVKLLLSDVYAKYPDGNVQDALFASAASAVFDKISSGGFDTKAFVSALTESAGEGRLRVWSADKAEQRRISVTPVAGELPTASAESRQFAVYLNDGTGAKMDYYLDKRLSVGSSVCRKDGRPTSVVQITIKNTAPADAATSLPEYVTGGGNFGVEPGKIKTLLAAYAPENAIFLGATKDGKTTPVQTQTDGGHPVAQLQTLLAPGESLTYRVAFLGEAEFGRAPVSATSTPGVRSTKTQPLTFSCEDPLAAG</sequence>
<evidence type="ECO:0000313" key="3">
    <source>
        <dbReference type="Proteomes" id="UP000709437"/>
    </source>
</evidence>
<comment type="caution">
    <text evidence="2">The sequence shown here is derived from an EMBL/GenBank/DDBJ whole genome shotgun (WGS) entry which is preliminary data.</text>
</comment>
<dbReference type="AlphaFoldDB" id="A0A9Q2W582"/>
<proteinExistence type="predicted"/>
<dbReference type="Pfam" id="PF13196">
    <property type="entry name" value="DUF4012"/>
    <property type="match status" value="1"/>
</dbReference>
<dbReference type="InterPro" id="IPR025101">
    <property type="entry name" value="DUF4012"/>
</dbReference>
<name>A0A9Q2W582_9MICO</name>
<reference evidence="2" key="1">
    <citation type="submission" date="2021-05" db="EMBL/GenBank/DDBJ databases">
        <title>Whole genome sequence of Curtobacterium flaccumfaciens pv. flaccumfaciens strain CFBP 3417.</title>
        <authorList>
            <person name="Osdaghi E."/>
            <person name="Taghouti G."/>
            <person name="Portier P."/>
            <person name="Fazliarab A."/>
            <person name="Taghavi S.M."/>
            <person name="Briand M."/>
            <person name="Le-Saux M."/>
            <person name="Jacques M.-A."/>
        </authorList>
    </citation>
    <scope>NUCLEOTIDE SEQUENCE</scope>
    <source>
        <strain evidence="2">CFBP 3417</strain>
    </source>
</reference>
<protein>
    <submittedName>
        <fullName evidence="2">DUF4012 domain-containing protein</fullName>
    </submittedName>
</protein>